<gene>
    <name evidence="1" type="ORF">CON01_00825</name>
</gene>
<proteinExistence type="predicted"/>
<reference evidence="1 2" key="1">
    <citation type="submission" date="2017-09" db="EMBL/GenBank/DDBJ databases">
        <title>Large-scale bioinformatics analysis of Bacillus genomes uncovers conserved roles of natural products in bacterial physiology.</title>
        <authorList>
            <consortium name="Agbiome Team Llc"/>
            <person name="Bleich R.M."/>
            <person name="Grubbs K.J."/>
            <person name="Santa Maria K.C."/>
            <person name="Allen S.E."/>
            <person name="Farag S."/>
            <person name="Shank E.A."/>
            <person name="Bowers A."/>
        </authorList>
    </citation>
    <scope>NUCLEOTIDE SEQUENCE [LARGE SCALE GENOMIC DNA]</scope>
    <source>
        <strain evidence="1 2">AFS094940</strain>
    </source>
</reference>
<dbReference type="Proteomes" id="UP000220127">
    <property type="component" value="Unassembled WGS sequence"/>
</dbReference>
<dbReference type="RefSeq" id="WP_097877072.1">
    <property type="nucleotide sequence ID" value="NZ_NTYY01000019.1"/>
</dbReference>
<evidence type="ECO:0000313" key="1">
    <source>
        <dbReference type="EMBL" id="PED16425.1"/>
    </source>
</evidence>
<comment type="caution">
    <text evidence="1">The sequence shown here is derived from an EMBL/GenBank/DDBJ whole genome shotgun (WGS) entry which is preliminary data.</text>
</comment>
<accession>A0A9X6U548</accession>
<dbReference type="EMBL" id="NVMD01000002">
    <property type="protein sequence ID" value="PED16425.1"/>
    <property type="molecule type" value="Genomic_DNA"/>
</dbReference>
<name>A0A9X6U548_BACTU</name>
<dbReference type="AlphaFoldDB" id="A0A9X6U548"/>
<protein>
    <submittedName>
        <fullName evidence="1">Uncharacterized protein</fullName>
    </submittedName>
</protein>
<organism evidence="1 2">
    <name type="scientific">Bacillus thuringiensis</name>
    <dbReference type="NCBI Taxonomy" id="1428"/>
    <lineage>
        <taxon>Bacteria</taxon>
        <taxon>Bacillati</taxon>
        <taxon>Bacillota</taxon>
        <taxon>Bacilli</taxon>
        <taxon>Bacillales</taxon>
        <taxon>Bacillaceae</taxon>
        <taxon>Bacillus</taxon>
        <taxon>Bacillus cereus group</taxon>
    </lineage>
</organism>
<evidence type="ECO:0000313" key="2">
    <source>
        <dbReference type="Proteomes" id="UP000220127"/>
    </source>
</evidence>
<sequence>MGVDFYPCENCGETFPDCGYYVSCECGMHWCSDGCAEEHGHESREDEETGYEESSCMYCREEDFDDNSLLYHALDLLNMDRQQIIESYKTTKQSEGE</sequence>